<evidence type="ECO:0000256" key="4">
    <source>
        <dbReference type="ARBA" id="ARBA00022989"/>
    </source>
</evidence>
<name>A0A558HNE8_9GAMM</name>
<dbReference type="Gene3D" id="3.40.50.300">
    <property type="entry name" value="P-loop containing nucleotide triphosphate hydrolases"/>
    <property type="match status" value="1"/>
</dbReference>
<evidence type="ECO:0000313" key="8">
    <source>
        <dbReference type="EMBL" id="TVU70659.1"/>
    </source>
</evidence>
<evidence type="ECO:0000256" key="1">
    <source>
        <dbReference type="ARBA" id="ARBA00004323"/>
    </source>
</evidence>
<dbReference type="STRING" id="553385.GCA_000591415_02472"/>
<keyword evidence="7" id="KW-0325">Glycoprotein</keyword>
<dbReference type="InterPro" id="IPR027417">
    <property type="entry name" value="P-loop_NTPase"/>
</dbReference>
<dbReference type="InterPro" id="IPR005331">
    <property type="entry name" value="Sulfotransferase"/>
</dbReference>
<keyword evidence="5" id="KW-0333">Golgi apparatus</keyword>
<accession>A0A558HNE8</accession>
<keyword evidence="2 8" id="KW-0808">Transferase</keyword>
<evidence type="ECO:0000256" key="3">
    <source>
        <dbReference type="ARBA" id="ARBA00022692"/>
    </source>
</evidence>
<keyword evidence="3" id="KW-0812">Transmembrane</keyword>
<dbReference type="SUPFAM" id="SSF52540">
    <property type="entry name" value="P-loop containing nucleoside triphosphate hydrolases"/>
    <property type="match status" value="1"/>
</dbReference>
<dbReference type="GO" id="GO:0016051">
    <property type="term" value="P:carbohydrate biosynthetic process"/>
    <property type="evidence" value="ECO:0007669"/>
    <property type="project" value="InterPro"/>
</dbReference>
<dbReference type="EMBL" id="VNFH01000005">
    <property type="protein sequence ID" value="TVU70659.1"/>
    <property type="molecule type" value="Genomic_DNA"/>
</dbReference>
<dbReference type="GO" id="GO:0008146">
    <property type="term" value="F:sulfotransferase activity"/>
    <property type="evidence" value="ECO:0007669"/>
    <property type="project" value="InterPro"/>
</dbReference>
<dbReference type="GO" id="GO:0016020">
    <property type="term" value="C:membrane"/>
    <property type="evidence" value="ECO:0007669"/>
    <property type="project" value="InterPro"/>
</dbReference>
<dbReference type="PANTHER" id="PTHR12137:SF54">
    <property type="entry name" value="CARBOHYDRATE SULFOTRANSFERASE"/>
    <property type="match status" value="1"/>
</dbReference>
<dbReference type="AlphaFoldDB" id="A0A558HNE8"/>
<comment type="caution">
    <text evidence="8">The sequence shown here is derived from an EMBL/GenBank/DDBJ whole genome shotgun (WGS) entry which is preliminary data.</text>
</comment>
<evidence type="ECO:0000256" key="2">
    <source>
        <dbReference type="ARBA" id="ARBA00022679"/>
    </source>
</evidence>
<keyword evidence="4" id="KW-1133">Transmembrane helix</keyword>
<evidence type="ECO:0000313" key="9">
    <source>
        <dbReference type="Proteomes" id="UP000319941"/>
    </source>
</evidence>
<evidence type="ECO:0000256" key="6">
    <source>
        <dbReference type="ARBA" id="ARBA00023136"/>
    </source>
</evidence>
<dbReference type="Pfam" id="PF03567">
    <property type="entry name" value="Sulfotransfer_2"/>
    <property type="match status" value="1"/>
</dbReference>
<sequence length="206" mass="23755">MWQRNDFPYRKHFVQNKCIFIHIPKAAGTSVLAALGKKKEKGRDHISWQTYKKASNRKFKTYFKFSFVRNPYDRAHSAYRYILSGGNQGAQDLAVAKEIENYSDFDDFVEQALWKGTFRSHLLFLPQSNFIMDANETLMVDFLGYFETLEQDFKQIADRLSIRCDITHRNKGHATTGDSGAGMAAATREKLAILYAQDFANFGYAF</sequence>
<evidence type="ECO:0000256" key="7">
    <source>
        <dbReference type="ARBA" id="ARBA00023180"/>
    </source>
</evidence>
<keyword evidence="9" id="KW-1185">Reference proteome</keyword>
<reference evidence="8 9" key="1">
    <citation type="submission" date="2019-07" db="EMBL/GenBank/DDBJ databases">
        <title>Diversity of Bacteria from Kongsfjorden, Arctic.</title>
        <authorList>
            <person name="Yu Y."/>
        </authorList>
    </citation>
    <scope>NUCLEOTIDE SEQUENCE [LARGE SCALE GENOMIC DNA]</scope>
    <source>
        <strain evidence="8 9">SM1923</strain>
    </source>
</reference>
<dbReference type="OrthoDB" id="288532at2"/>
<dbReference type="Proteomes" id="UP000319941">
    <property type="component" value="Unassembled WGS sequence"/>
</dbReference>
<dbReference type="InterPro" id="IPR018011">
    <property type="entry name" value="Carb_sulfotrans_8-10"/>
</dbReference>
<dbReference type="PANTHER" id="PTHR12137">
    <property type="entry name" value="CARBOHYDRATE SULFOTRANSFERASE"/>
    <property type="match status" value="1"/>
</dbReference>
<proteinExistence type="predicted"/>
<organism evidence="8 9">
    <name type="scientific">Cobetia crustatorum</name>
    <dbReference type="NCBI Taxonomy" id="553385"/>
    <lineage>
        <taxon>Bacteria</taxon>
        <taxon>Pseudomonadati</taxon>
        <taxon>Pseudomonadota</taxon>
        <taxon>Gammaproteobacteria</taxon>
        <taxon>Oceanospirillales</taxon>
        <taxon>Halomonadaceae</taxon>
        <taxon>Cobetia</taxon>
    </lineage>
</organism>
<keyword evidence="6" id="KW-0472">Membrane</keyword>
<comment type="subcellular location">
    <subcellularLocation>
        <location evidence="1">Golgi apparatus membrane</location>
        <topology evidence="1">Single-pass type II membrane protein</topology>
    </subcellularLocation>
</comment>
<protein>
    <submittedName>
        <fullName evidence="8">Sulfotransferase family protein</fullName>
    </submittedName>
</protein>
<gene>
    <name evidence="8" type="ORF">FQP86_08540</name>
</gene>
<dbReference type="RefSeq" id="WP_088742938.1">
    <property type="nucleotide sequence ID" value="NZ_CAWOWR010000107.1"/>
</dbReference>
<evidence type="ECO:0000256" key="5">
    <source>
        <dbReference type="ARBA" id="ARBA00023034"/>
    </source>
</evidence>